<keyword evidence="1" id="KW-0732">Signal</keyword>
<reference evidence="2 3" key="1">
    <citation type="submission" date="2019-01" db="EMBL/GenBank/DDBJ databases">
        <authorList>
            <person name="Chen W.-M."/>
        </authorList>
    </citation>
    <scope>NUCLEOTIDE SEQUENCE [LARGE SCALE GENOMIC DNA]</scope>
    <source>
        <strain evidence="2 3">CCP-18</strain>
    </source>
</reference>
<proteinExistence type="predicted"/>
<gene>
    <name evidence="2" type="ORF">EOD73_12815</name>
</gene>
<protein>
    <submittedName>
        <fullName evidence="2">Transporter substrate-binding domain-containing protein</fullName>
    </submittedName>
</protein>
<evidence type="ECO:0000256" key="1">
    <source>
        <dbReference type="SAM" id="SignalP"/>
    </source>
</evidence>
<dbReference type="SUPFAM" id="SSF53850">
    <property type="entry name" value="Periplasmic binding protein-like II"/>
    <property type="match status" value="1"/>
</dbReference>
<sequence>MPTSRLPLWIAHLALLGGLAATHALAQAPSPSPASTATPRCTQPLRVAFVDVDLGPYLPGQGDAFADPPGHFVNWVRREAARWGCAVTLSRLPPARLQTALAQGEADLGIGLASTPEREKAWVFPRDAQQRIDARLSLFEAEVLLLARQDAVAQLGWNGRDFARPVTIGGAKGSAPLTLVQNRGWKAVPVMSTPQGLRMLRAGRFDLLVAPSVLVEPQALAAAPALVPLHPPLAVKTYYAPVSPALWKDNPALVRALWRGLCRTGREHAGHSTARCDAGAG</sequence>
<accession>A0A3S2UDB9</accession>
<keyword evidence="3" id="KW-1185">Reference proteome</keyword>
<feature type="chain" id="PRO_5018576657" evidence="1">
    <location>
        <begin position="27"/>
        <end position="281"/>
    </location>
</feature>
<dbReference type="EMBL" id="SACM01000003">
    <property type="protein sequence ID" value="RVT84994.1"/>
    <property type="molecule type" value="Genomic_DNA"/>
</dbReference>
<dbReference type="Gene3D" id="3.40.190.10">
    <property type="entry name" value="Periplasmic binding protein-like II"/>
    <property type="match status" value="2"/>
</dbReference>
<dbReference type="AlphaFoldDB" id="A0A3S2UDB9"/>
<feature type="signal peptide" evidence="1">
    <location>
        <begin position="1"/>
        <end position="26"/>
    </location>
</feature>
<dbReference type="RefSeq" id="WP_127683396.1">
    <property type="nucleotide sequence ID" value="NZ_SACM01000003.1"/>
</dbReference>
<name>A0A3S2UDB9_9BURK</name>
<organism evidence="2 3">
    <name type="scientific">Inhella crocodyli</name>
    <dbReference type="NCBI Taxonomy" id="2499851"/>
    <lineage>
        <taxon>Bacteria</taxon>
        <taxon>Pseudomonadati</taxon>
        <taxon>Pseudomonadota</taxon>
        <taxon>Betaproteobacteria</taxon>
        <taxon>Burkholderiales</taxon>
        <taxon>Sphaerotilaceae</taxon>
        <taxon>Inhella</taxon>
    </lineage>
</organism>
<comment type="caution">
    <text evidence="2">The sequence shown here is derived from an EMBL/GenBank/DDBJ whole genome shotgun (WGS) entry which is preliminary data.</text>
</comment>
<dbReference type="OrthoDB" id="9130312at2"/>
<dbReference type="Proteomes" id="UP000288587">
    <property type="component" value="Unassembled WGS sequence"/>
</dbReference>
<evidence type="ECO:0000313" key="3">
    <source>
        <dbReference type="Proteomes" id="UP000288587"/>
    </source>
</evidence>
<evidence type="ECO:0000313" key="2">
    <source>
        <dbReference type="EMBL" id="RVT84994.1"/>
    </source>
</evidence>